<organism evidence="5 6">
    <name type="scientific">Pyrenophora teres f. teres</name>
    <dbReference type="NCBI Taxonomy" id="97479"/>
    <lineage>
        <taxon>Eukaryota</taxon>
        <taxon>Fungi</taxon>
        <taxon>Dikarya</taxon>
        <taxon>Ascomycota</taxon>
        <taxon>Pezizomycotina</taxon>
        <taxon>Dothideomycetes</taxon>
        <taxon>Pleosporomycetidae</taxon>
        <taxon>Pleosporales</taxon>
        <taxon>Pleosporineae</taxon>
        <taxon>Pleosporaceae</taxon>
        <taxon>Pyrenophora</taxon>
    </lineage>
</organism>
<evidence type="ECO:0000313" key="6">
    <source>
        <dbReference type="Proteomes" id="UP000472372"/>
    </source>
</evidence>
<gene>
    <name evidence="5" type="ORF">PTTW11_07667</name>
</gene>
<dbReference type="EMBL" id="HG992983">
    <property type="protein sequence ID" value="CAE7193010.1"/>
    <property type="molecule type" value="Genomic_DNA"/>
</dbReference>
<dbReference type="InterPro" id="IPR050097">
    <property type="entry name" value="Ferredoxin-NADP_redctase_2"/>
</dbReference>
<feature type="domain" description="FAD/NAD(P)-binding" evidence="4">
    <location>
        <begin position="5"/>
        <end position="295"/>
    </location>
</feature>
<dbReference type="PRINTS" id="PR00368">
    <property type="entry name" value="FADPNR"/>
</dbReference>
<keyword evidence="2" id="KW-0285">Flavoprotein</keyword>
<dbReference type="Gene3D" id="3.50.50.60">
    <property type="entry name" value="FAD/NAD(P)-binding domain"/>
    <property type="match status" value="2"/>
</dbReference>
<comment type="similarity">
    <text evidence="1">Belongs to the class-II pyridine nucleotide-disulfide oxidoreductase family.</text>
</comment>
<dbReference type="PRINTS" id="PR00469">
    <property type="entry name" value="PNDRDTASEII"/>
</dbReference>
<name>A0A6S6W7Z9_9PLEO</name>
<proteinExistence type="inferred from homology"/>
<keyword evidence="3" id="KW-0560">Oxidoreductase</keyword>
<evidence type="ECO:0000313" key="5">
    <source>
        <dbReference type="EMBL" id="CAE7193010.1"/>
    </source>
</evidence>
<dbReference type="GO" id="GO:0016491">
    <property type="term" value="F:oxidoreductase activity"/>
    <property type="evidence" value="ECO:0007669"/>
    <property type="project" value="UniProtKB-KW"/>
</dbReference>
<sequence>MASSYDIIIIGGGPAGLSAASAIVRQDHRTLLLDSGDYRNAESKHMHTVPTWDHQDPKTFRDAARKNLERYGTVDYQQVEVRTAKKLDDLFEVSGGGKSWTGKKLILATGVEDIFPDIPGYKECWVQGIFHCLYCHGWEEKGAPSAGVLATEETGAVLPALHFARQALRMTSHVVLYTNGNTSLASSLTTALAHSPAPMHADARKILKLEKAPDRASVTLHFADDTIATEAFLVHKPKFRLKGDLAAQLGLEMTSPQGTCIKVFPPFNQTSVKGVFAAGDCAGNIQTVTAAMHSGTCTGGGAPLQVQAELYGQRANF</sequence>
<dbReference type="Proteomes" id="UP000472372">
    <property type="component" value="Chromosome 7"/>
</dbReference>
<dbReference type="InterPro" id="IPR023753">
    <property type="entry name" value="FAD/NAD-binding_dom"/>
</dbReference>
<dbReference type="SUPFAM" id="SSF51905">
    <property type="entry name" value="FAD/NAD(P)-binding domain"/>
    <property type="match status" value="1"/>
</dbReference>
<dbReference type="PANTHER" id="PTHR48105">
    <property type="entry name" value="THIOREDOXIN REDUCTASE 1-RELATED-RELATED"/>
    <property type="match status" value="1"/>
</dbReference>
<dbReference type="GO" id="GO:0097237">
    <property type="term" value="P:cellular response to toxic substance"/>
    <property type="evidence" value="ECO:0007669"/>
    <property type="project" value="UniProtKB-ARBA"/>
</dbReference>
<dbReference type="AlphaFoldDB" id="A0A6S6W7Z9"/>
<protein>
    <submittedName>
        <fullName evidence="5">Pyridine nucleotide-disulfide oxidoreductase</fullName>
    </submittedName>
</protein>
<reference evidence="5" key="1">
    <citation type="submission" date="2021-02" db="EMBL/GenBank/DDBJ databases">
        <authorList>
            <person name="Syme A R."/>
            <person name="Syme A R."/>
            <person name="Moolhuijzen P."/>
        </authorList>
    </citation>
    <scope>NUCLEOTIDE SEQUENCE</scope>
    <source>
        <strain evidence="5">W1-1</strain>
    </source>
</reference>
<accession>A0A6S6W7Z9</accession>
<evidence type="ECO:0000256" key="2">
    <source>
        <dbReference type="ARBA" id="ARBA00022630"/>
    </source>
</evidence>
<evidence type="ECO:0000256" key="1">
    <source>
        <dbReference type="ARBA" id="ARBA00009333"/>
    </source>
</evidence>
<dbReference type="Pfam" id="PF07992">
    <property type="entry name" value="Pyr_redox_2"/>
    <property type="match status" value="1"/>
</dbReference>
<evidence type="ECO:0000259" key="4">
    <source>
        <dbReference type="Pfam" id="PF07992"/>
    </source>
</evidence>
<evidence type="ECO:0000256" key="3">
    <source>
        <dbReference type="ARBA" id="ARBA00023002"/>
    </source>
</evidence>
<dbReference type="InterPro" id="IPR036188">
    <property type="entry name" value="FAD/NAD-bd_sf"/>
</dbReference>